<dbReference type="WBParaSite" id="SMUV_0000873601-mRNA-1">
    <property type="protein sequence ID" value="SMUV_0000873601-mRNA-1"/>
    <property type="gene ID" value="SMUV_0000873601"/>
</dbReference>
<evidence type="ECO:0000313" key="2">
    <source>
        <dbReference type="WBParaSite" id="SMUV_0000873601-mRNA-1"/>
    </source>
</evidence>
<protein>
    <submittedName>
        <fullName evidence="2">EB domain-containing protein</fullName>
    </submittedName>
</protein>
<reference evidence="2" key="1">
    <citation type="submission" date="2017-02" db="UniProtKB">
        <authorList>
            <consortium name="WormBaseParasite"/>
        </authorList>
    </citation>
    <scope>IDENTIFICATION</scope>
</reference>
<name>A0A0N5AV32_9BILA</name>
<evidence type="ECO:0000313" key="1">
    <source>
        <dbReference type="Proteomes" id="UP000046393"/>
    </source>
</evidence>
<accession>A0A0N5AV32</accession>
<dbReference type="AlphaFoldDB" id="A0A0N5AV32"/>
<keyword evidence="1" id="KW-1185">Reference proteome</keyword>
<proteinExistence type="predicted"/>
<sequence>MKTQETSGNECILKKDSCRSNECCITAMDQSSFGIENCVYLDTSGYNSAIQLIGDADDDFILGELQTRPATIKQHRRQTSQTKFVNKQQFLGGGGGGGGGAAAAAAVVDIQ</sequence>
<organism evidence="1 2">
    <name type="scientific">Syphacia muris</name>
    <dbReference type="NCBI Taxonomy" id="451379"/>
    <lineage>
        <taxon>Eukaryota</taxon>
        <taxon>Metazoa</taxon>
        <taxon>Ecdysozoa</taxon>
        <taxon>Nematoda</taxon>
        <taxon>Chromadorea</taxon>
        <taxon>Rhabditida</taxon>
        <taxon>Spirurina</taxon>
        <taxon>Oxyuridomorpha</taxon>
        <taxon>Oxyuroidea</taxon>
        <taxon>Oxyuridae</taxon>
        <taxon>Syphacia</taxon>
    </lineage>
</organism>
<dbReference type="Proteomes" id="UP000046393">
    <property type="component" value="Unplaced"/>
</dbReference>